<evidence type="ECO:0000313" key="1">
    <source>
        <dbReference type="EMBL" id="KFB77106.1"/>
    </source>
</evidence>
<accession>A0A7D5SV63</accession>
<dbReference type="RefSeq" id="WP_273704478.1">
    <property type="nucleotide sequence ID" value="NZ_JDST02000033.1"/>
</dbReference>
<evidence type="ECO:0000313" key="4">
    <source>
        <dbReference type="Proteomes" id="UP000509684"/>
    </source>
</evidence>
<evidence type="ECO:0000313" key="2">
    <source>
        <dbReference type="EMBL" id="QLH51903.1"/>
    </source>
</evidence>
<reference evidence="2" key="3">
    <citation type="submission" date="2020-06" db="EMBL/GenBank/DDBJ databases">
        <authorList>
            <person name="Arumugam K."/>
            <person name="Besarab I."/>
            <person name="Haryono M."/>
            <person name="Bagci C."/>
            <person name="Beier S."/>
            <person name="Buchfink B."/>
            <person name="Gorska A."/>
            <person name="Qiu G."/>
            <person name="Huson D.H."/>
            <person name="Williams R.B."/>
        </authorList>
    </citation>
    <scope>NUCLEOTIDE SEQUENCE</scope>
    <source>
        <strain evidence="2">SSA1</strain>
    </source>
</reference>
<evidence type="ECO:0000313" key="3">
    <source>
        <dbReference type="Proteomes" id="UP000021315"/>
    </source>
</evidence>
<dbReference type="AlphaFoldDB" id="A0A080M831"/>
<dbReference type="STRING" id="1453999.AW06_001762"/>
<proteinExistence type="predicted"/>
<dbReference type="Proteomes" id="UP000021315">
    <property type="component" value="Unassembled WGS sequence"/>
</dbReference>
<keyword evidence="3" id="KW-1185">Reference proteome</keyword>
<sequence>MGLLRATIQHRRRVRLLVAGAAPFDELDALWNDHFINLREIRLGYLDRPTAVGLLTRPIDEFPPATIPLAIAEAAVDRSGGQPYLTQLYGSLLVDRLNDDKRQSATPADLAAVEEDVLDQAGYYFINVWGDLGPAAQAVVLSAAQGQAPPPRTSRHATQCRIFLQRPAQENTSFVI</sequence>
<organism evidence="1 3">
    <name type="scientific">Candidatus Accumulibacter cognatus</name>
    <dbReference type="NCBI Taxonomy" id="2954383"/>
    <lineage>
        <taxon>Bacteria</taxon>
        <taxon>Pseudomonadati</taxon>
        <taxon>Pseudomonadota</taxon>
        <taxon>Betaproteobacteria</taxon>
        <taxon>Candidatus Accumulibacter</taxon>
    </lineage>
</organism>
<dbReference type="EMBL" id="JDST02000033">
    <property type="protein sequence ID" value="KFB77106.1"/>
    <property type="molecule type" value="Genomic_DNA"/>
</dbReference>
<name>A0A080M831_9PROT</name>
<accession>A0A080M831</accession>
<gene>
    <name evidence="1" type="ORF">AW06_001762</name>
    <name evidence="2" type="ORF">HWD57_20515</name>
</gene>
<dbReference type="EMBL" id="CP058708">
    <property type="protein sequence ID" value="QLH51903.1"/>
    <property type="molecule type" value="Genomic_DNA"/>
</dbReference>
<reference evidence="1 3" key="1">
    <citation type="submission" date="2014-02" db="EMBL/GenBank/DDBJ databases">
        <title>Expanding our view of genomic diversity in Candidatus Accumulibacter clades.</title>
        <authorList>
            <person name="Skennerton C.T."/>
            <person name="Barr J.J."/>
            <person name="Slater F.R."/>
            <person name="Bond P.L."/>
            <person name="Tyson G.W."/>
        </authorList>
    </citation>
    <scope>NUCLEOTIDE SEQUENCE [LARGE SCALE GENOMIC DNA]</scope>
    <source>
        <strain evidence="3">SK-02</strain>
    </source>
</reference>
<protein>
    <submittedName>
        <fullName evidence="1">Uncharacterized protein</fullName>
    </submittedName>
</protein>
<reference evidence="2 4" key="2">
    <citation type="journal article" date="2019" name="Microbiome">
        <title>Annotated bacterial chromosomes from frame-shift-corrected long-read metagenomic data.</title>
        <authorList>
            <person name="Arumugam K."/>
            <person name="Bagci C."/>
            <person name="Bessarab I."/>
            <person name="Beier S."/>
            <person name="Buchfink B."/>
            <person name="Gorska A."/>
            <person name="Qiu G."/>
            <person name="Huson D.H."/>
            <person name="Williams R.B.H."/>
        </authorList>
    </citation>
    <scope>NUCLEOTIDE SEQUENCE [LARGE SCALE GENOMIC DNA]</scope>
    <source>
        <strain evidence="2">SSA1</strain>
    </source>
</reference>
<dbReference type="Proteomes" id="UP000509684">
    <property type="component" value="Chromosome"/>
</dbReference>
<dbReference type="KEGG" id="acog:HWD57_20515"/>